<feature type="transmembrane region" description="Helical" evidence="5">
    <location>
        <begin position="681"/>
        <end position="701"/>
    </location>
</feature>
<dbReference type="Gene3D" id="3.40.1710.10">
    <property type="entry name" value="abc type-2 transporter like domain"/>
    <property type="match status" value="1"/>
</dbReference>
<keyword evidence="4 5" id="KW-0472">Membrane</keyword>
<keyword evidence="3 5" id="KW-1133">Transmembrane helix</keyword>
<evidence type="ECO:0000256" key="4">
    <source>
        <dbReference type="ARBA" id="ARBA00023136"/>
    </source>
</evidence>
<keyword evidence="2 5" id="KW-0812">Transmembrane</keyword>
<name>W6N7A5_CLOTY</name>
<feature type="domain" description="ABC-2 type transporter transmembrane" evidence="6">
    <location>
        <begin position="366"/>
        <end position="699"/>
    </location>
</feature>
<dbReference type="InterPro" id="IPR017500">
    <property type="entry name" value="Phage_infect_YhgE_N"/>
</dbReference>
<feature type="transmembrane region" description="Helical" evidence="5">
    <location>
        <begin position="567"/>
        <end position="590"/>
    </location>
</feature>
<dbReference type="GO" id="GO:0140359">
    <property type="term" value="F:ABC-type transporter activity"/>
    <property type="evidence" value="ECO:0007669"/>
    <property type="project" value="InterPro"/>
</dbReference>
<evidence type="ECO:0000313" key="7">
    <source>
        <dbReference type="EMBL" id="CDL92160.1"/>
    </source>
</evidence>
<evidence type="ECO:0000256" key="2">
    <source>
        <dbReference type="ARBA" id="ARBA00022692"/>
    </source>
</evidence>
<dbReference type="PANTHER" id="PTHR43077">
    <property type="entry name" value="TRANSPORT PERMEASE YVFS-RELATED"/>
    <property type="match status" value="1"/>
</dbReference>
<dbReference type="InterPro" id="IPR013525">
    <property type="entry name" value="ABC2_TM"/>
</dbReference>
<feature type="transmembrane region" description="Helical" evidence="5">
    <location>
        <begin position="628"/>
        <end position="646"/>
    </location>
</feature>
<dbReference type="AlphaFoldDB" id="W6N7A5"/>
<dbReference type="Proteomes" id="UP000019482">
    <property type="component" value="Unassembled WGS sequence"/>
</dbReference>
<dbReference type="GeneID" id="29420609"/>
<keyword evidence="8" id="KW-1185">Reference proteome</keyword>
<dbReference type="OrthoDB" id="9811483at2"/>
<dbReference type="RefSeq" id="WP_017895074.1">
    <property type="nucleotide sequence ID" value="NZ_CBXI010000040.1"/>
</dbReference>
<dbReference type="InterPro" id="IPR051328">
    <property type="entry name" value="T7SS_ABC-Transporter"/>
</dbReference>
<gene>
    <name evidence="7" type="ORF">CTDIVETGP_2230</name>
</gene>
<accession>W6N7A5</accession>
<dbReference type="NCBIfam" id="TIGR03062">
    <property type="entry name" value="pip_yhgE_Cterm"/>
    <property type="match status" value="1"/>
</dbReference>
<dbReference type="Pfam" id="PF12698">
    <property type="entry name" value="ABC2_membrane_3"/>
    <property type="match status" value="1"/>
</dbReference>
<proteinExistence type="predicted"/>
<evidence type="ECO:0000256" key="3">
    <source>
        <dbReference type="ARBA" id="ARBA00022989"/>
    </source>
</evidence>
<dbReference type="NCBIfam" id="TIGR03061">
    <property type="entry name" value="pip_yhgE_Nterm"/>
    <property type="match status" value="1"/>
</dbReference>
<protein>
    <submittedName>
        <fullName evidence="7">Phage infection protein</fullName>
    </submittedName>
</protein>
<evidence type="ECO:0000259" key="6">
    <source>
        <dbReference type="Pfam" id="PF12698"/>
    </source>
</evidence>
<reference evidence="7 8" key="1">
    <citation type="journal article" date="2015" name="Genome Announc.">
        <title>Draft Genome Sequence of Clostridium tyrobutyricum Strain DIVETGP, Isolated from Cow's Milk for Grana Padano Production.</title>
        <authorList>
            <person name="Soggiu A."/>
            <person name="Piras C."/>
            <person name="Gaiarsa S."/>
            <person name="Sassera D."/>
            <person name="Roncada P."/>
            <person name="Bendixen E."/>
            <person name="Brasca M."/>
            <person name="Bonizzi L."/>
        </authorList>
    </citation>
    <scope>NUCLEOTIDE SEQUENCE [LARGE SCALE GENOMIC DNA]</scope>
    <source>
        <strain evidence="7 8">DIVETGP</strain>
    </source>
</reference>
<comment type="subcellular location">
    <subcellularLocation>
        <location evidence="1">Membrane</location>
        <topology evidence="1">Multi-pass membrane protein</topology>
    </subcellularLocation>
</comment>
<feature type="transmembrane region" description="Helical" evidence="5">
    <location>
        <begin position="596"/>
        <end position="621"/>
    </location>
</feature>
<dbReference type="EMBL" id="CBXI010000040">
    <property type="protein sequence ID" value="CDL92160.1"/>
    <property type="molecule type" value="Genomic_DNA"/>
</dbReference>
<evidence type="ECO:0000256" key="1">
    <source>
        <dbReference type="ARBA" id="ARBA00004141"/>
    </source>
</evidence>
<sequence>MKIIFRLLKRDFQSITKSLPVLITIIVFCFLPSCYALVNIKASWDPYSESNTSRLPIAVVNKDEGGSIEGKNINVGNSIIDELKRNKSINWVIIDEWQGNYGLNTGKYYALIEIPENFSSKLLTLATSNPEKPNIIYRSNEKLNAAATKITSQAKDTLADQIKSSFVKISNKEVLEQMNSVGRKLSANKPEILQLKDSLTDSITTINDTKKYLAEVNDNSKGMQDYLNSVKNDIPKLSKQIDNLQDIVNHGKSLAQSTKQTISSAQNNLSSGINEIQSQNTQAQSLLSSLENMNSQFVNNAAANTNIDQLNSINNSTIQKIDNNLKILNTINDILPNNGAVDLINALTNMKSSIQTENSNLAELRQLVNNNGSKDSINSIINQLSQIGNTVSSNSVAASNAYYSSTTQALNNMNNNIDTSLNSYDDILNSTKSIIPQLNSLANAGTSISEISISQVNNISKNLGNIQGKLNKLSDKMKMINEKNLNHIIEIMEKNPEQISSLLSSPVELKNVQLYNLGLFGYGVTPFYTTLSIWVGILLLSLILTLKCRKFEDGTKISMIQAYFGKLFLFMGISFIQTAISLLGEFLLLGIRPSSIPGMILTAFATSITFCIIIFTFVFVFGNTGKGMAAVLMIFQIFGTGGIYPLEIISRRLAAMAPFLPFTYSVNGFREAIAGPNWHHLFKMIGMLGCFTGLFLIIAPLKKVFSKQIHKMEIEFEKSGL</sequence>
<evidence type="ECO:0000256" key="5">
    <source>
        <dbReference type="SAM" id="Phobius"/>
    </source>
</evidence>
<feature type="transmembrane region" description="Helical" evidence="5">
    <location>
        <begin position="519"/>
        <end position="546"/>
    </location>
</feature>
<dbReference type="PANTHER" id="PTHR43077:SF10">
    <property type="entry name" value="TRANSPORT PERMEASE PROTEIN"/>
    <property type="match status" value="1"/>
</dbReference>
<evidence type="ECO:0000313" key="8">
    <source>
        <dbReference type="Proteomes" id="UP000019482"/>
    </source>
</evidence>
<dbReference type="GO" id="GO:0016020">
    <property type="term" value="C:membrane"/>
    <property type="evidence" value="ECO:0007669"/>
    <property type="project" value="UniProtKB-SubCell"/>
</dbReference>
<comment type="caution">
    <text evidence="7">The sequence shown here is derived from an EMBL/GenBank/DDBJ whole genome shotgun (WGS) entry which is preliminary data.</text>
</comment>
<dbReference type="InterPro" id="IPR017501">
    <property type="entry name" value="Phage_infect_YhgE_C"/>
</dbReference>
<organism evidence="7 8">
    <name type="scientific">Clostridium tyrobutyricum DIVETGP</name>
    <dbReference type="NCBI Taxonomy" id="1408889"/>
    <lineage>
        <taxon>Bacteria</taxon>
        <taxon>Bacillati</taxon>
        <taxon>Bacillota</taxon>
        <taxon>Clostridia</taxon>
        <taxon>Eubacteriales</taxon>
        <taxon>Clostridiaceae</taxon>
        <taxon>Clostridium</taxon>
    </lineage>
</organism>